<keyword evidence="1" id="KW-0121">Carboxypeptidase</keyword>
<name>A0A2P2LQV2_RHIMU</name>
<dbReference type="EMBL" id="GGEC01039860">
    <property type="protein sequence ID" value="MBX20344.1"/>
    <property type="molecule type" value="Transcribed_RNA"/>
</dbReference>
<organism evidence="1">
    <name type="scientific">Rhizophora mucronata</name>
    <name type="common">Asiatic mangrove</name>
    <dbReference type="NCBI Taxonomy" id="61149"/>
    <lineage>
        <taxon>Eukaryota</taxon>
        <taxon>Viridiplantae</taxon>
        <taxon>Streptophyta</taxon>
        <taxon>Embryophyta</taxon>
        <taxon>Tracheophyta</taxon>
        <taxon>Spermatophyta</taxon>
        <taxon>Magnoliopsida</taxon>
        <taxon>eudicotyledons</taxon>
        <taxon>Gunneridae</taxon>
        <taxon>Pentapetalae</taxon>
        <taxon>rosids</taxon>
        <taxon>fabids</taxon>
        <taxon>Malpighiales</taxon>
        <taxon>Rhizophoraceae</taxon>
        <taxon>Rhizophora</taxon>
    </lineage>
</organism>
<sequence length="37" mass="4288">MLNSTTYHHCVRVFVSVKINSLTHQANDRNSKDPNFL</sequence>
<dbReference type="GO" id="GO:0004180">
    <property type="term" value="F:carboxypeptidase activity"/>
    <property type="evidence" value="ECO:0007669"/>
    <property type="project" value="UniProtKB-KW"/>
</dbReference>
<keyword evidence="1" id="KW-0645">Protease</keyword>
<evidence type="ECO:0000313" key="1">
    <source>
        <dbReference type="EMBL" id="MBX20344.1"/>
    </source>
</evidence>
<protein>
    <submittedName>
        <fullName evidence="1">Serine carboxypeptidase-like 25</fullName>
    </submittedName>
</protein>
<proteinExistence type="predicted"/>
<dbReference type="AlphaFoldDB" id="A0A2P2LQV2"/>
<reference evidence="1" key="1">
    <citation type="submission" date="2018-02" db="EMBL/GenBank/DDBJ databases">
        <title>Rhizophora mucronata_Transcriptome.</title>
        <authorList>
            <person name="Meera S.P."/>
            <person name="Sreeshan A."/>
            <person name="Augustine A."/>
        </authorList>
    </citation>
    <scope>NUCLEOTIDE SEQUENCE</scope>
    <source>
        <tissue evidence="1">Leaf</tissue>
    </source>
</reference>
<keyword evidence="1" id="KW-0378">Hydrolase</keyword>
<accession>A0A2P2LQV2</accession>